<sequence>MTTTASPASPATRNTDVWKICSSDSSGGGTTGHLDSLRQSSMESKAQGRLFPASLRLRYHLRNSLGQGAPCSRCALPSLNSKEAPMKPIENIAIVGFGSLGAMYAGCFGAAMGPERVFVVADTARTERYRAEAATFNGEPIRVTYLTYDEAAERAAEDPFDVVLYAVKYGALPEAIEQSAPLVGPDTAIISVLNGVTSEEVLAERFGWDRVLLCVAQQMDSRKVGATVTAGCVGVMALGVHDAQDAAQRANLERVAEWLTAIDQPFITPDDIRHQLWGKLICNVGVNQACAVYDCCFSGIHAPGEAREAMIAAMREVAAVGRAEGVGLTEEDVAYWLDIIDHLNPEGLPSLRQDVLARRPTEVELFSGTINRLGAAHGIPTPQNERFYAAIKELESSFSQGRTSVRPRQAR</sequence>
<dbReference type="Pfam" id="PF08546">
    <property type="entry name" value="ApbA_C"/>
    <property type="match status" value="1"/>
</dbReference>
<keyword evidence="7" id="KW-1185">Reference proteome</keyword>
<evidence type="ECO:0000259" key="5">
    <source>
        <dbReference type="Pfam" id="PF08546"/>
    </source>
</evidence>
<dbReference type="InterPro" id="IPR051402">
    <property type="entry name" value="KPR-Related"/>
</dbReference>
<proteinExistence type="inferred from homology"/>
<evidence type="ECO:0000313" key="6">
    <source>
        <dbReference type="EMBL" id="RNL38916.1"/>
    </source>
</evidence>
<dbReference type="GO" id="GO:0008677">
    <property type="term" value="F:2-dehydropantoate 2-reductase activity"/>
    <property type="evidence" value="ECO:0007669"/>
    <property type="project" value="InterPro"/>
</dbReference>
<dbReference type="NCBIfam" id="TIGR00745">
    <property type="entry name" value="apbA_panE"/>
    <property type="match status" value="1"/>
</dbReference>
<evidence type="ECO:0000256" key="3">
    <source>
        <dbReference type="ARBA" id="ARBA00023002"/>
    </source>
</evidence>
<dbReference type="SUPFAM" id="SSF48179">
    <property type="entry name" value="6-phosphogluconate dehydrogenase C-terminal domain-like"/>
    <property type="match status" value="1"/>
</dbReference>
<dbReference type="InterPro" id="IPR036291">
    <property type="entry name" value="NAD(P)-bd_dom_sf"/>
</dbReference>
<dbReference type="Pfam" id="PF02558">
    <property type="entry name" value="ApbA"/>
    <property type="match status" value="1"/>
</dbReference>
<dbReference type="PANTHER" id="PTHR21708">
    <property type="entry name" value="PROBABLE 2-DEHYDROPANTOATE 2-REDUCTASE"/>
    <property type="match status" value="1"/>
</dbReference>
<organism evidence="6 7">
    <name type="scientific">Adlercreutzia equolifaciens subsp. celatus DSM 18785</name>
    <dbReference type="NCBI Taxonomy" id="1121021"/>
    <lineage>
        <taxon>Bacteria</taxon>
        <taxon>Bacillati</taxon>
        <taxon>Actinomycetota</taxon>
        <taxon>Coriobacteriia</taxon>
        <taxon>Eggerthellales</taxon>
        <taxon>Eggerthellaceae</taxon>
        <taxon>Adlercreutzia</taxon>
    </lineage>
</organism>
<dbReference type="InterPro" id="IPR013328">
    <property type="entry name" value="6PGD_dom2"/>
</dbReference>
<dbReference type="InterPro" id="IPR013752">
    <property type="entry name" value="KPA_reductase"/>
</dbReference>
<dbReference type="Gene3D" id="3.40.50.720">
    <property type="entry name" value="NAD(P)-binding Rossmann-like Domain"/>
    <property type="match status" value="1"/>
</dbReference>
<dbReference type="InterPro" id="IPR003710">
    <property type="entry name" value="ApbA"/>
</dbReference>
<comment type="similarity">
    <text evidence="1">Belongs to the ketopantoate reductase family.</text>
</comment>
<dbReference type="InterPro" id="IPR013332">
    <property type="entry name" value="KPR_N"/>
</dbReference>
<feature type="domain" description="Ketopantoate reductase C-terminal" evidence="5">
    <location>
        <begin position="271"/>
        <end position="395"/>
    </location>
</feature>
<comment type="caution">
    <text evidence="6">The sequence shown here is derived from an EMBL/GenBank/DDBJ whole genome shotgun (WGS) entry which is preliminary data.</text>
</comment>
<dbReference type="AlphaFoldDB" id="A0A3N0AX46"/>
<dbReference type="Gene3D" id="1.10.1040.10">
    <property type="entry name" value="N-(1-d-carboxylethyl)-l-norvaline Dehydrogenase, domain 2"/>
    <property type="match status" value="1"/>
</dbReference>
<dbReference type="GO" id="GO:0005737">
    <property type="term" value="C:cytoplasm"/>
    <property type="evidence" value="ECO:0007669"/>
    <property type="project" value="TreeGrafter"/>
</dbReference>
<dbReference type="Proteomes" id="UP000278327">
    <property type="component" value="Unassembled WGS sequence"/>
</dbReference>
<evidence type="ECO:0000256" key="2">
    <source>
        <dbReference type="ARBA" id="ARBA00022857"/>
    </source>
</evidence>
<keyword evidence="2" id="KW-0521">NADP</keyword>
<evidence type="ECO:0008006" key="8">
    <source>
        <dbReference type="Google" id="ProtNLM"/>
    </source>
</evidence>
<keyword evidence="3" id="KW-0560">Oxidoreductase</keyword>
<gene>
    <name evidence="6" type="ORF">DMP10_03320</name>
</gene>
<accession>A0A3N0AX46</accession>
<evidence type="ECO:0000259" key="4">
    <source>
        <dbReference type="Pfam" id="PF02558"/>
    </source>
</evidence>
<evidence type="ECO:0000313" key="7">
    <source>
        <dbReference type="Proteomes" id="UP000278327"/>
    </source>
</evidence>
<evidence type="ECO:0000256" key="1">
    <source>
        <dbReference type="ARBA" id="ARBA00007870"/>
    </source>
</evidence>
<dbReference type="SUPFAM" id="SSF51735">
    <property type="entry name" value="NAD(P)-binding Rossmann-fold domains"/>
    <property type="match status" value="1"/>
</dbReference>
<protein>
    <recommendedName>
        <fullName evidence="8">2-dehydropantoate 2-reductase</fullName>
    </recommendedName>
</protein>
<name>A0A3N0AX46_9ACTN</name>
<dbReference type="InterPro" id="IPR008927">
    <property type="entry name" value="6-PGluconate_DH-like_C_sf"/>
</dbReference>
<dbReference type="EMBL" id="QICA01000004">
    <property type="protein sequence ID" value="RNL38916.1"/>
    <property type="molecule type" value="Genomic_DNA"/>
</dbReference>
<dbReference type="GO" id="GO:0015940">
    <property type="term" value="P:pantothenate biosynthetic process"/>
    <property type="evidence" value="ECO:0007669"/>
    <property type="project" value="InterPro"/>
</dbReference>
<feature type="domain" description="Ketopantoate reductase N-terminal" evidence="4">
    <location>
        <begin position="92"/>
        <end position="217"/>
    </location>
</feature>
<dbReference type="PANTHER" id="PTHR21708:SF26">
    <property type="entry name" value="2-DEHYDROPANTOATE 2-REDUCTASE"/>
    <property type="match status" value="1"/>
</dbReference>
<reference evidence="6 7" key="1">
    <citation type="journal article" date="2019" name="Microbiol. Resour. Announc.">
        <title>Draft Genome Sequences of Type Strains of Gordonibacter faecihominis, Paraeggerthella hongkongensis, Parvibacter caecicola,Slackia equolifaciens, Slackia faecicanis, and Slackia isoflavoniconvertens.</title>
        <authorList>
            <person name="Danylec N."/>
            <person name="Stoll D.A."/>
            <person name="Dotsch A."/>
            <person name="Huch M."/>
        </authorList>
    </citation>
    <scope>NUCLEOTIDE SEQUENCE [LARGE SCALE GENOMIC DNA]</scope>
    <source>
        <strain evidence="6 7">DSM 18785</strain>
    </source>
</reference>